<comment type="similarity">
    <text evidence="1">Belongs to the bacterial ribosomal protein bS16 family.</text>
</comment>
<sequence length="85" mass="9806">MHKLRFQRLGRTYSPAYRLVAIASRYPRSSAGRAFLGNYQPMHGTTISVHMNQTLKYLKLGSQFSSNSLRPVLQYLKFKSQLVKN</sequence>
<dbReference type="SUPFAM" id="SSF54565">
    <property type="entry name" value="Ribosomal protein S16"/>
    <property type="match status" value="1"/>
</dbReference>
<keyword evidence="4" id="KW-0934">Plastid</keyword>
<evidence type="ECO:0000256" key="1">
    <source>
        <dbReference type="ARBA" id="ARBA00006668"/>
    </source>
</evidence>
<keyword evidence="3" id="KW-0687">Ribonucleoprotein</keyword>
<dbReference type="Pfam" id="PF00886">
    <property type="entry name" value="Ribosomal_S16"/>
    <property type="match status" value="1"/>
</dbReference>
<dbReference type="EMBL" id="HM222968">
    <property type="protein sequence ID" value="ADJ66593.1"/>
    <property type="molecule type" value="Genomic_DNA"/>
</dbReference>
<evidence type="ECO:0000313" key="4">
    <source>
        <dbReference type="EMBL" id="ADJ66593.1"/>
    </source>
</evidence>
<reference evidence="4" key="1">
    <citation type="journal article" date="2010" name="Proc. Natl. Acad. Sci. U.S.A.">
        <title>A common red algal origin of the apicomplexan, dinoflagellate, and heterokont plastids.</title>
        <authorList>
            <person name="Janouskovec J."/>
            <person name="Horak A."/>
            <person name="Obornik M."/>
            <person name="Lukes J."/>
            <person name="Keeling P.J."/>
        </authorList>
    </citation>
    <scope>NUCLEOTIDE SEQUENCE [LARGE SCALE GENOMIC DNA]</scope>
</reference>
<dbReference type="AlphaFoldDB" id="D9IXM6"/>
<dbReference type="GO" id="GO:0005840">
    <property type="term" value="C:ribosome"/>
    <property type="evidence" value="ECO:0007669"/>
    <property type="project" value="UniProtKB-KW"/>
</dbReference>
<accession>D9IXM6</accession>
<geneLocation type="chloroplast" evidence="4"/>
<dbReference type="GeneID" id="9481067"/>
<dbReference type="Gene3D" id="3.30.1320.10">
    <property type="match status" value="1"/>
</dbReference>
<gene>
    <name evidence="4" type="primary">rps16</name>
</gene>
<keyword evidence="4" id="KW-0150">Chloroplast</keyword>
<dbReference type="InterPro" id="IPR023803">
    <property type="entry name" value="Ribosomal_bS16_dom_sf"/>
</dbReference>
<evidence type="ECO:0000256" key="2">
    <source>
        <dbReference type="ARBA" id="ARBA00022980"/>
    </source>
</evidence>
<protein>
    <submittedName>
        <fullName evidence="4">Ribosomal protein S16</fullName>
    </submittedName>
</protein>
<organism evidence="4">
    <name type="scientific">Chromerida sp. RM11</name>
    <dbReference type="NCBI Taxonomy" id="348535"/>
    <lineage>
        <taxon>Eukaryota</taxon>
        <taxon>Sar</taxon>
        <taxon>Alveolata</taxon>
        <taxon>Colpodellida</taxon>
    </lineage>
</organism>
<dbReference type="GO" id="GO:0003735">
    <property type="term" value="F:structural constituent of ribosome"/>
    <property type="evidence" value="ECO:0007669"/>
    <property type="project" value="InterPro"/>
</dbReference>
<dbReference type="GO" id="GO:1990904">
    <property type="term" value="C:ribonucleoprotein complex"/>
    <property type="evidence" value="ECO:0007669"/>
    <property type="project" value="UniProtKB-KW"/>
</dbReference>
<name>D9IXM6_9ALVE</name>
<evidence type="ECO:0000256" key="3">
    <source>
        <dbReference type="ARBA" id="ARBA00023274"/>
    </source>
</evidence>
<dbReference type="InterPro" id="IPR000307">
    <property type="entry name" value="Ribosomal_bS16"/>
</dbReference>
<proteinExistence type="inferred from homology"/>
<dbReference type="GO" id="GO:0006412">
    <property type="term" value="P:translation"/>
    <property type="evidence" value="ECO:0007669"/>
    <property type="project" value="InterPro"/>
</dbReference>
<dbReference type="GO" id="GO:0005737">
    <property type="term" value="C:cytoplasm"/>
    <property type="evidence" value="ECO:0007669"/>
    <property type="project" value="UniProtKB-ARBA"/>
</dbReference>
<keyword evidence="2 4" id="KW-0689">Ribosomal protein</keyword>
<dbReference type="RefSeq" id="YP_003795405.1">
    <property type="nucleotide sequence ID" value="NC_014345.1"/>
</dbReference>